<name>Q85WY7_PINKO</name>
<protein>
    <submittedName>
        <fullName evidence="1">ORF58d</fullName>
    </submittedName>
</protein>
<sequence length="58" mass="6423">MGFAVNPIGCFRSRKLIIQTALRGRTFPIDIGAFGPERIVSPIMTPLGCRIYILSPFL</sequence>
<dbReference type="GeneID" id="5048561"/>
<accession>Q85WY7</accession>
<keyword evidence="1" id="KW-0150">Chloroplast</keyword>
<evidence type="ECO:0000313" key="1">
    <source>
        <dbReference type="EMBL" id="AAO74082.1"/>
    </source>
</evidence>
<organism evidence="1">
    <name type="scientific">Pinus koraiensis</name>
    <name type="common">Korean pine</name>
    <dbReference type="NCBI Taxonomy" id="88728"/>
    <lineage>
        <taxon>Eukaryota</taxon>
        <taxon>Viridiplantae</taxon>
        <taxon>Streptophyta</taxon>
        <taxon>Embryophyta</taxon>
        <taxon>Tracheophyta</taxon>
        <taxon>Spermatophyta</taxon>
        <taxon>Pinopsida</taxon>
        <taxon>Pinidae</taxon>
        <taxon>Conifers I</taxon>
        <taxon>Pinales</taxon>
        <taxon>Pinaceae</taxon>
        <taxon>Pinus</taxon>
        <taxon>Pinus subgen. Strobus</taxon>
    </lineage>
</organism>
<dbReference type="AlphaFoldDB" id="Q85WY7"/>
<dbReference type="RefSeq" id="NP_817236.1">
    <property type="nucleotide sequence ID" value="NC_004677.2"/>
</dbReference>
<dbReference type="EMBL" id="AY228468">
    <property type="protein sequence ID" value="AAO74082.1"/>
    <property type="molecule type" value="Genomic_DNA"/>
</dbReference>
<reference evidence="1" key="1">
    <citation type="submission" date="2007-04" db="EMBL/GenBank/DDBJ databases">
        <authorList>
            <person name="Noh E.W."/>
            <person name="Lee J.S."/>
            <person name="Choi Y.I."/>
            <person name="Han M.S."/>
            <person name="Yi Y.S."/>
            <person name="Han S.U."/>
        </authorList>
    </citation>
    <scope>NUCLEOTIDE SEQUENCE</scope>
</reference>
<proteinExistence type="predicted"/>
<keyword evidence="1" id="KW-0934">Plastid</keyword>
<geneLocation type="chloroplast" evidence="1"/>